<dbReference type="GO" id="GO:0085020">
    <property type="term" value="P:protein K6-linked ubiquitination"/>
    <property type="evidence" value="ECO:0007669"/>
    <property type="project" value="TreeGrafter"/>
</dbReference>
<proteinExistence type="predicted"/>
<dbReference type="SMART" id="SM00248">
    <property type="entry name" value="ANK"/>
    <property type="match status" value="4"/>
</dbReference>
<feature type="repeat" description="ANK" evidence="3">
    <location>
        <begin position="77"/>
        <end position="109"/>
    </location>
</feature>
<dbReference type="InterPro" id="IPR036770">
    <property type="entry name" value="Ankyrin_rpt-contain_sf"/>
</dbReference>
<evidence type="ECO:0000313" key="4">
    <source>
        <dbReference type="EMBL" id="RRN46157.1"/>
    </source>
</evidence>
<evidence type="ECO:0000256" key="1">
    <source>
        <dbReference type="ARBA" id="ARBA00022737"/>
    </source>
</evidence>
<gene>
    <name evidence="4" type="ORF">EHV23_07045</name>
</gene>
<dbReference type="Proteomes" id="UP000270261">
    <property type="component" value="Unassembled WGS sequence"/>
</dbReference>
<evidence type="ECO:0000313" key="5">
    <source>
        <dbReference type="Proteomes" id="UP000270261"/>
    </source>
</evidence>
<dbReference type="EMBL" id="RRUE01000001">
    <property type="protein sequence ID" value="RRN46157.1"/>
    <property type="molecule type" value="Genomic_DNA"/>
</dbReference>
<evidence type="ECO:0000256" key="2">
    <source>
        <dbReference type="ARBA" id="ARBA00023043"/>
    </source>
</evidence>
<dbReference type="PANTHER" id="PTHR24171:SF8">
    <property type="entry name" value="BRCA1-ASSOCIATED RING DOMAIN PROTEIN 1"/>
    <property type="match status" value="1"/>
</dbReference>
<organism evidence="4 5">
    <name type="scientific">Lautropia dentalis</name>
    <dbReference type="NCBI Taxonomy" id="2490857"/>
    <lineage>
        <taxon>Bacteria</taxon>
        <taxon>Pseudomonadati</taxon>
        <taxon>Pseudomonadota</taxon>
        <taxon>Betaproteobacteria</taxon>
        <taxon>Burkholderiales</taxon>
        <taxon>Burkholderiaceae</taxon>
        <taxon>Lautropia</taxon>
    </lineage>
</organism>
<keyword evidence="5" id="KW-1185">Reference proteome</keyword>
<reference evidence="4 5" key="1">
    <citation type="submission" date="2018-11" db="EMBL/GenBank/DDBJ databases">
        <title>Genome sequencing of Lautropia sp. KCOM 2505 (= ChDC F240).</title>
        <authorList>
            <person name="Kook J.-K."/>
            <person name="Park S.-N."/>
            <person name="Lim Y.K."/>
        </authorList>
    </citation>
    <scope>NUCLEOTIDE SEQUENCE [LARGE SCALE GENOMIC DNA]</scope>
    <source>
        <strain evidence="4 5">KCOM 2505</strain>
    </source>
</reference>
<dbReference type="PANTHER" id="PTHR24171">
    <property type="entry name" value="ANKYRIN REPEAT DOMAIN-CONTAINING PROTEIN 39-RELATED"/>
    <property type="match status" value="1"/>
</dbReference>
<dbReference type="GO" id="GO:0004842">
    <property type="term" value="F:ubiquitin-protein transferase activity"/>
    <property type="evidence" value="ECO:0007669"/>
    <property type="project" value="TreeGrafter"/>
</dbReference>
<protein>
    <submittedName>
        <fullName evidence="4">Ankyrin repeat domain-containing protein</fullName>
    </submittedName>
</protein>
<dbReference type="SUPFAM" id="SSF48403">
    <property type="entry name" value="Ankyrin repeat"/>
    <property type="match status" value="1"/>
</dbReference>
<sequence>MTPEQAARVAAGGFRYTDAENRDLAGPIKLPWRIFYKQPSSGPDAAWFDAVKHGDLATVRKMVAQGQNIEAKDNDALGQTALGWAAFIGYEDMVDYLVAQDASLQATDRSDVYNVLKSAVLGKNTRIVRKIHALLPDTDLNDQTLDSDGETLLMIAASNDRLETAEYLLSQGADPNLVTTIRSTGAAAYDQSALSYACTRGYGDMQKLLIAHGVINHRTGRSSCE</sequence>
<dbReference type="Pfam" id="PF12796">
    <property type="entry name" value="Ank_2"/>
    <property type="match status" value="1"/>
</dbReference>
<keyword evidence="1" id="KW-0677">Repeat</keyword>
<dbReference type="AlphaFoldDB" id="A0A426FU09"/>
<comment type="caution">
    <text evidence="4">The sequence shown here is derived from an EMBL/GenBank/DDBJ whole genome shotgun (WGS) entry which is preliminary data.</text>
</comment>
<dbReference type="PROSITE" id="PS50297">
    <property type="entry name" value="ANK_REP_REGION"/>
    <property type="match status" value="1"/>
</dbReference>
<evidence type="ECO:0000256" key="3">
    <source>
        <dbReference type="PROSITE-ProRule" id="PRU00023"/>
    </source>
</evidence>
<feature type="repeat" description="ANK" evidence="3">
    <location>
        <begin position="148"/>
        <end position="180"/>
    </location>
</feature>
<accession>A0A426FU09</accession>
<dbReference type="InterPro" id="IPR002110">
    <property type="entry name" value="Ankyrin_rpt"/>
</dbReference>
<dbReference type="Gene3D" id="1.25.40.20">
    <property type="entry name" value="Ankyrin repeat-containing domain"/>
    <property type="match status" value="1"/>
</dbReference>
<dbReference type="PROSITE" id="PS50088">
    <property type="entry name" value="ANK_REPEAT"/>
    <property type="match status" value="2"/>
</dbReference>
<dbReference type="Pfam" id="PF00023">
    <property type="entry name" value="Ank"/>
    <property type="match status" value="1"/>
</dbReference>
<name>A0A426FU09_9BURK</name>
<dbReference type="OrthoDB" id="198309at2"/>
<keyword evidence="2 3" id="KW-0040">ANK repeat</keyword>